<sequence>MDKLNKWLTLIANLGVLIGIVFVAIEIQQNTQVSRSIAIDSIQNASREQLMAMVLDESLLALEMKARHEEELSLQERARLSYYYEATLRHLENAFLQNEANLLTDDLLESHEVDVRGMTQNHGFAQRYWEGHKSMFSIEFREYVEGLLRSP</sequence>
<keyword evidence="1" id="KW-0812">Transmembrane</keyword>
<gene>
    <name evidence="2" type="ORF">COA96_06940</name>
</gene>
<protein>
    <submittedName>
        <fullName evidence="2">Uncharacterized protein</fullName>
    </submittedName>
</protein>
<evidence type="ECO:0000256" key="1">
    <source>
        <dbReference type="SAM" id="Phobius"/>
    </source>
</evidence>
<accession>A0A2A5B3W2</accession>
<name>A0A2A5B3W2_9GAMM</name>
<evidence type="ECO:0000313" key="2">
    <source>
        <dbReference type="EMBL" id="PCJ25756.1"/>
    </source>
</evidence>
<proteinExistence type="predicted"/>
<dbReference type="Proteomes" id="UP000218327">
    <property type="component" value="Unassembled WGS sequence"/>
</dbReference>
<feature type="transmembrane region" description="Helical" evidence="1">
    <location>
        <begin position="7"/>
        <end position="25"/>
    </location>
</feature>
<dbReference type="EMBL" id="NVVJ01000015">
    <property type="protein sequence ID" value="PCJ25756.1"/>
    <property type="molecule type" value="Genomic_DNA"/>
</dbReference>
<dbReference type="AlphaFoldDB" id="A0A2A5B3W2"/>
<organism evidence="2 3">
    <name type="scientific">SAR86 cluster bacterium</name>
    <dbReference type="NCBI Taxonomy" id="2030880"/>
    <lineage>
        <taxon>Bacteria</taxon>
        <taxon>Pseudomonadati</taxon>
        <taxon>Pseudomonadota</taxon>
        <taxon>Gammaproteobacteria</taxon>
        <taxon>SAR86 cluster</taxon>
    </lineage>
</organism>
<keyword evidence="1" id="KW-1133">Transmembrane helix</keyword>
<keyword evidence="1" id="KW-0472">Membrane</keyword>
<reference evidence="3" key="1">
    <citation type="submission" date="2017-08" db="EMBL/GenBank/DDBJ databases">
        <title>A dynamic microbial community with high functional redundancy inhabits the cold, oxic subseafloor aquifer.</title>
        <authorList>
            <person name="Tully B.J."/>
            <person name="Wheat C.G."/>
            <person name="Glazer B.T."/>
            <person name="Huber J.A."/>
        </authorList>
    </citation>
    <scope>NUCLEOTIDE SEQUENCE [LARGE SCALE GENOMIC DNA]</scope>
</reference>
<comment type="caution">
    <text evidence="2">The sequence shown here is derived from an EMBL/GenBank/DDBJ whole genome shotgun (WGS) entry which is preliminary data.</text>
</comment>
<evidence type="ECO:0000313" key="3">
    <source>
        <dbReference type="Proteomes" id="UP000218327"/>
    </source>
</evidence>